<dbReference type="EMBL" id="BAFC01000048">
    <property type="protein sequence ID" value="GAB38664.1"/>
    <property type="molecule type" value="Genomic_DNA"/>
</dbReference>
<name>H5TYV6_9ACTN</name>
<evidence type="ECO:0000313" key="1">
    <source>
        <dbReference type="EMBL" id="GAB38664.1"/>
    </source>
</evidence>
<proteinExistence type="predicted"/>
<organism evidence="1 2">
    <name type="scientific">Gordonia sputi NBRC 100414</name>
    <dbReference type="NCBI Taxonomy" id="1089453"/>
    <lineage>
        <taxon>Bacteria</taxon>
        <taxon>Bacillati</taxon>
        <taxon>Actinomycetota</taxon>
        <taxon>Actinomycetes</taxon>
        <taxon>Mycobacteriales</taxon>
        <taxon>Gordoniaceae</taxon>
        <taxon>Gordonia</taxon>
    </lineage>
</organism>
<dbReference type="Proteomes" id="UP000005845">
    <property type="component" value="Unassembled WGS sequence"/>
</dbReference>
<gene>
    <name evidence="1" type="ORF">GOSPT_048_00440</name>
</gene>
<comment type="caution">
    <text evidence="1">The sequence shown here is derived from an EMBL/GenBank/DDBJ whole genome shotgun (WGS) entry which is preliminary data.</text>
</comment>
<sequence length="72" mass="7877">MTAVLEPDGAVEVASAADLHAAIDNALRRADCTFDDLARQAREGRFESMRARLAWVAIGDLYGVDIEQVFQP</sequence>
<dbReference type="AlphaFoldDB" id="H5TYV6"/>
<reference evidence="1 2" key="1">
    <citation type="submission" date="2012-02" db="EMBL/GenBank/DDBJ databases">
        <title>Whole genome shotgun sequence of Gordonia sputi NBRC 100414.</title>
        <authorList>
            <person name="Yoshida I."/>
            <person name="Hosoyama A."/>
            <person name="Tsuchikane K."/>
            <person name="Katsumata H."/>
            <person name="Yamazaki S."/>
            <person name="Fujita N."/>
        </authorList>
    </citation>
    <scope>NUCLEOTIDE SEQUENCE [LARGE SCALE GENOMIC DNA]</scope>
    <source>
        <strain evidence="1 2">NBRC 100414</strain>
    </source>
</reference>
<accession>H5TYV6</accession>
<protein>
    <submittedName>
        <fullName evidence="1">Uncharacterized protein</fullName>
    </submittedName>
</protein>
<evidence type="ECO:0000313" key="2">
    <source>
        <dbReference type="Proteomes" id="UP000005845"/>
    </source>
</evidence>
<keyword evidence="2" id="KW-1185">Reference proteome</keyword>